<dbReference type="InterPro" id="IPR036322">
    <property type="entry name" value="WD40_repeat_dom_sf"/>
</dbReference>
<dbReference type="OrthoDB" id="4068815at2759"/>
<accession>A0A1E3P1A7</accession>
<dbReference type="GeneID" id="30200801"/>
<gene>
    <name evidence="2" type="ORF">WICANDRAFT_63477</name>
</gene>
<organism evidence="2 3">
    <name type="scientific">Wickerhamomyces anomalus (strain ATCC 58044 / CBS 1984 / NCYC 433 / NRRL Y-366-8)</name>
    <name type="common">Yeast</name>
    <name type="synonym">Hansenula anomala</name>
    <dbReference type="NCBI Taxonomy" id="683960"/>
    <lineage>
        <taxon>Eukaryota</taxon>
        <taxon>Fungi</taxon>
        <taxon>Dikarya</taxon>
        <taxon>Ascomycota</taxon>
        <taxon>Saccharomycotina</taxon>
        <taxon>Saccharomycetes</taxon>
        <taxon>Phaffomycetales</taxon>
        <taxon>Wickerhamomycetaceae</taxon>
        <taxon>Wickerhamomyces</taxon>
    </lineage>
</organism>
<dbReference type="SUPFAM" id="SSF50978">
    <property type="entry name" value="WD40 repeat-like"/>
    <property type="match status" value="1"/>
</dbReference>
<feature type="compositionally biased region" description="Pro residues" evidence="1">
    <location>
        <begin position="24"/>
        <end position="34"/>
    </location>
</feature>
<name>A0A1E3P1A7_WICAA</name>
<dbReference type="Pfam" id="PF08728">
    <property type="entry name" value="CRT10"/>
    <property type="match status" value="2"/>
</dbReference>
<dbReference type="AlphaFoldDB" id="A0A1E3P1A7"/>
<dbReference type="EMBL" id="KV454211">
    <property type="protein sequence ID" value="ODQ58974.1"/>
    <property type="molecule type" value="Genomic_DNA"/>
</dbReference>
<feature type="region of interest" description="Disordered" evidence="1">
    <location>
        <begin position="19"/>
        <end position="45"/>
    </location>
</feature>
<evidence type="ECO:0000313" key="2">
    <source>
        <dbReference type="EMBL" id="ODQ58974.1"/>
    </source>
</evidence>
<dbReference type="InterPro" id="IPR014839">
    <property type="entry name" value="Crt10"/>
</dbReference>
<protein>
    <submittedName>
        <fullName evidence="2">Uncharacterized protein</fullName>
    </submittedName>
</protein>
<dbReference type="RefSeq" id="XP_019038181.1">
    <property type="nucleotide sequence ID" value="XM_019183555.1"/>
</dbReference>
<dbReference type="STRING" id="683960.A0A1E3P1A7"/>
<reference evidence="2 3" key="1">
    <citation type="journal article" date="2016" name="Proc. Natl. Acad. Sci. U.S.A.">
        <title>Comparative genomics of biotechnologically important yeasts.</title>
        <authorList>
            <person name="Riley R."/>
            <person name="Haridas S."/>
            <person name="Wolfe K.H."/>
            <person name="Lopes M.R."/>
            <person name="Hittinger C.T."/>
            <person name="Goeker M."/>
            <person name="Salamov A.A."/>
            <person name="Wisecaver J.H."/>
            <person name="Long T.M."/>
            <person name="Calvey C.H."/>
            <person name="Aerts A.L."/>
            <person name="Barry K.W."/>
            <person name="Choi C."/>
            <person name="Clum A."/>
            <person name="Coughlan A.Y."/>
            <person name="Deshpande S."/>
            <person name="Douglass A.P."/>
            <person name="Hanson S.J."/>
            <person name="Klenk H.-P."/>
            <person name="LaButti K.M."/>
            <person name="Lapidus A."/>
            <person name="Lindquist E.A."/>
            <person name="Lipzen A.M."/>
            <person name="Meier-Kolthoff J.P."/>
            <person name="Ohm R.A."/>
            <person name="Otillar R.P."/>
            <person name="Pangilinan J.L."/>
            <person name="Peng Y."/>
            <person name="Rokas A."/>
            <person name="Rosa C.A."/>
            <person name="Scheuner C."/>
            <person name="Sibirny A.A."/>
            <person name="Slot J.C."/>
            <person name="Stielow J.B."/>
            <person name="Sun H."/>
            <person name="Kurtzman C.P."/>
            <person name="Blackwell M."/>
            <person name="Grigoriev I.V."/>
            <person name="Jeffries T.W."/>
        </authorList>
    </citation>
    <scope>NUCLEOTIDE SEQUENCE [LARGE SCALE GENOMIC DNA]</scope>
    <source>
        <strain evidence="3">ATCC 58044 / CBS 1984 / NCYC 433 / NRRL Y-366-8</strain>
    </source>
</reference>
<sequence length="578" mass="66454">MDPFELLNTNPRQRQYIEHEFSTPPDPSLSPFPPGSDATEEDSPARTIKADKERRFLKYMFLKDTRGHASRHSRCEDADDFYNDNINESQENVAYFKDSYPRTTNSSDLGIEVGVLNAYDIFDVHIPHKLHDFDPESCTNELNYDDALSFKKIRHLEVSRFQSMRYKNNLVESYQDYLFIASKYRILVFKDELQVKTIDVTPSFTTVRHRSAATWSSSPHTINYLKVSKLAGRSVLSCAIDDGRVLIYDIHDFFIKSTHSVPKYELKLSSSVWGVDTYRNMVAVSDNSQTVTLFLFEESGIYHCTSNQIIHNIPTVSFVDIDERNTVYVSCVSISGEFIIFKFETFTNVGPVAQPPYEYSLSIDIVDVLLPMFSKYEFRCTILSRTVLQEDAWATHFIDDKYFKEVTTPDYLGSANYIDVEKILLYSKELNLMSDHLLTSDLGGGAWFEEIGLETPSQRGTATENRLNRFTDKFSRIRKLYFSTSFDEALSPIPKPPYHDKFLFVATASKIGLYRFGNLVCNATSDRLFSYRLSQDLRFSNRLSITKVIPELSAVIVASQAGFFAIFRLFNPMRQLLV</sequence>
<proteinExistence type="predicted"/>
<evidence type="ECO:0000256" key="1">
    <source>
        <dbReference type="SAM" id="MobiDB-lite"/>
    </source>
</evidence>
<keyword evidence="3" id="KW-1185">Reference proteome</keyword>
<evidence type="ECO:0000313" key="3">
    <source>
        <dbReference type="Proteomes" id="UP000094112"/>
    </source>
</evidence>
<dbReference type="Proteomes" id="UP000094112">
    <property type="component" value="Unassembled WGS sequence"/>
</dbReference>